<accession>A0ABV9BXT2</accession>
<evidence type="ECO:0000256" key="2">
    <source>
        <dbReference type="SAM" id="Phobius"/>
    </source>
</evidence>
<feature type="transmembrane region" description="Helical" evidence="2">
    <location>
        <begin position="46"/>
        <end position="65"/>
    </location>
</feature>
<reference evidence="4" key="1">
    <citation type="journal article" date="2019" name="Int. J. Syst. Evol. Microbiol.">
        <title>The Global Catalogue of Microorganisms (GCM) 10K type strain sequencing project: providing services to taxonomists for standard genome sequencing and annotation.</title>
        <authorList>
            <consortium name="The Broad Institute Genomics Platform"/>
            <consortium name="The Broad Institute Genome Sequencing Center for Infectious Disease"/>
            <person name="Wu L."/>
            <person name="Ma J."/>
        </authorList>
    </citation>
    <scope>NUCLEOTIDE SEQUENCE [LARGE SCALE GENOMIC DNA]</scope>
    <source>
        <strain evidence="4">CCM 4481</strain>
    </source>
</reference>
<protein>
    <submittedName>
        <fullName evidence="3">Zinc ribbon domain-containing protein</fullName>
    </submittedName>
</protein>
<sequence length="187" mass="19747">MALITCPHCGAKVGDQGRACPQCGSPLSDAAAPPGEAATGGRAPSLLPVLFGGFLIACVVAALWWKHHHPSDTAANMSASEATRERSAAESRFNESVRRAMLGSITLHEAQLHPDSYQLEHAILSEDGDVCYTYHTRNESGGMTVEHAVLPAEGRLAFGDTEAGREVWDKSCAKQTGTDVTANIGPH</sequence>
<evidence type="ECO:0000313" key="4">
    <source>
        <dbReference type="Proteomes" id="UP001595961"/>
    </source>
</evidence>
<feature type="compositionally biased region" description="Basic and acidic residues" evidence="1">
    <location>
        <begin position="82"/>
        <end position="92"/>
    </location>
</feature>
<keyword evidence="2" id="KW-0812">Transmembrane</keyword>
<keyword evidence="4" id="KW-1185">Reference proteome</keyword>
<proteinExistence type="predicted"/>
<dbReference type="EMBL" id="JBHSGA010000003">
    <property type="protein sequence ID" value="MFC4525457.1"/>
    <property type="molecule type" value="Genomic_DNA"/>
</dbReference>
<evidence type="ECO:0000313" key="3">
    <source>
        <dbReference type="EMBL" id="MFC4525457.1"/>
    </source>
</evidence>
<keyword evidence="2" id="KW-0472">Membrane</keyword>
<dbReference type="RefSeq" id="WP_266149513.1">
    <property type="nucleotide sequence ID" value="NZ_CP064028.1"/>
</dbReference>
<comment type="caution">
    <text evidence="3">The sequence shown here is derived from an EMBL/GenBank/DDBJ whole genome shotgun (WGS) entry which is preliminary data.</text>
</comment>
<name>A0ABV9BXT2_9GAMM</name>
<feature type="region of interest" description="Disordered" evidence="1">
    <location>
        <begin position="73"/>
        <end position="92"/>
    </location>
</feature>
<organism evidence="3 4">
    <name type="scientific">Dyella halodurans</name>
    <dbReference type="NCBI Taxonomy" id="1920171"/>
    <lineage>
        <taxon>Bacteria</taxon>
        <taxon>Pseudomonadati</taxon>
        <taxon>Pseudomonadota</taxon>
        <taxon>Gammaproteobacteria</taxon>
        <taxon>Lysobacterales</taxon>
        <taxon>Rhodanobacteraceae</taxon>
        <taxon>Dyella</taxon>
    </lineage>
</organism>
<evidence type="ECO:0000256" key="1">
    <source>
        <dbReference type="SAM" id="MobiDB-lite"/>
    </source>
</evidence>
<dbReference type="Proteomes" id="UP001595961">
    <property type="component" value="Unassembled WGS sequence"/>
</dbReference>
<keyword evidence="2" id="KW-1133">Transmembrane helix</keyword>
<gene>
    <name evidence="3" type="ORF">ACFO5W_02295</name>
</gene>